<dbReference type="PANTHER" id="PTHR23518">
    <property type="entry name" value="C-METHYLTRANSFERASE"/>
    <property type="match status" value="1"/>
</dbReference>
<dbReference type="GO" id="GO:0022857">
    <property type="term" value="F:transmembrane transporter activity"/>
    <property type="evidence" value="ECO:0007669"/>
    <property type="project" value="InterPro"/>
</dbReference>
<dbReference type="PATRIC" id="fig|795797.18.peg.603"/>
<dbReference type="STRING" id="795797.HacjB3_03025"/>
<dbReference type="Pfam" id="PF07690">
    <property type="entry name" value="MFS_1"/>
    <property type="match status" value="1"/>
</dbReference>
<reference evidence="4 6" key="2">
    <citation type="journal article" date="2014" name="PLoS Genet.">
        <title>Phylogenetically driven sequencing of extremely halophilic archaea reveals strategies for static and dynamic osmo-response.</title>
        <authorList>
            <person name="Becker E.A."/>
            <person name="Seitzer P.M."/>
            <person name="Tritt A."/>
            <person name="Larsen D."/>
            <person name="Krusor M."/>
            <person name="Yao A.I."/>
            <person name="Wu D."/>
            <person name="Madern D."/>
            <person name="Eisen J.A."/>
            <person name="Darling A.E."/>
            <person name="Facciotti M.T."/>
        </authorList>
    </citation>
    <scope>NUCLEOTIDE SEQUENCE [LARGE SCALE GENOMIC DNA]</scope>
    <source>
        <strain evidence="4">B3</strain>
        <strain evidence="6">DSM 18796 / CECT 7217 / JCM 14584 / KCTC 4019 / B3</strain>
    </source>
</reference>
<dbReference type="Proteomes" id="UP000000390">
    <property type="component" value="Chromosome"/>
</dbReference>
<name>D8J7A3_HALJB</name>
<organism evidence="3 5">
    <name type="scientific">Halalkalicoccus jeotgali (strain DSM 18796 / CECT 7217 / JCM 14584 / KCTC 4019 / B3)</name>
    <dbReference type="NCBI Taxonomy" id="795797"/>
    <lineage>
        <taxon>Archaea</taxon>
        <taxon>Methanobacteriati</taxon>
        <taxon>Methanobacteriota</taxon>
        <taxon>Stenosarchaea group</taxon>
        <taxon>Halobacteria</taxon>
        <taxon>Halobacteriales</taxon>
        <taxon>Halococcaceae</taxon>
        <taxon>Halalkalicoccus</taxon>
    </lineage>
</organism>
<keyword evidence="6" id="KW-1185">Reference proteome</keyword>
<dbReference type="KEGG" id="hje:HacjB3_03025"/>
<dbReference type="EMBL" id="CP002062">
    <property type="protein sequence ID" value="ADJ13998.1"/>
    <property type="molecule type" value="Genomic_DNA"/>
</dbReference>
<dbReference type="RefSeq" id="WP_008418119.1">
    <property type="nucleotide sequence ID" value="NC_014297.1"/>
</dbReference>
<dbReference type="PROSITE" id="PS50850">
    <property type="entry name" value="MFS"/>
    <property type="match status" value="1"/>
</dbReference>
<evidence type="ECO:0000259" key="2">
    <source>
        <dbReference type="PROSITE" id="PS50850"/>
    </source>
</evidence>
<feature type="transmembrane region" description="Helical" evidence="1">
    <location>
        <begin position="257"/>
        <end position="281"/>
    </location>
</feature>
<keyword evidence="1" id="KW-0812">Transmembrane</keyword>
<feature type="domain" description="Major facilitator superfamily (MFS) profile" evidence="2">
    <location>
        <begin position="28"/>
        <end position="444"/>
    </location>
</feature>
<dbReference type="eggNOG" id="arCOG00130">
    <property type="taxonomic scope" value="Archaea"/>
</dbReference>
<feature type="transmembrane region" description="Helical" evidence="1">
    <location>
        <begin position="354"/>
        <end position="371"/>
    </location>
</feature>
<feature type="transmembrane region" description="Helical" evidence="1">
    <location>
        <begin position="392"/>
        <end position="413"/>
    </location>
</feature>
<feature type="transmembrane region" description="Helical" evidence="1">
    <location>
        <begin position="53"/>
        <end position="81"/>
    </location>
</feature>
<dbReference type="InterPro" id="IPR036259">
    <property type="entry name" value="MFS_trans_sf"/>
</dbReference>
<dbReference type="SUPFAM" id="SSF103473">
    <property type="entry name" value="MFS general substrate transporter"/>
    <property type="match status" value="1"/>
</dbReference>
<dbReference type="EMBL" id="AOHV01000042">
    <property type="protein sequence ID" value="ELY33957.1"/>
    <property type="molecule type" value="Genomic_DNA"/>
</dbReference>
<evidence type="ECO:0000256" key="1">
    <source>
        <dbReference type="SAM" id="Phobius"/>
    </source>
</evidence>
<dbReference type="GeneID" id="9418405"/>
<evidence type="ECO:0000313" key="6">
    <source>
        <dbReference type="Proteomes" id="UP000011645"/>
    </source>
</evidence>
<feature type="transmembrane region" description="Helical" evidence="1">
    <location>
        <begin position="29"/>
        <end position="47"/>
    </location>
</feature>
<dbReference type="Proteomes" id="UP000011645">
    <property type="component" value="Unassembled WGS sequence"/>
</dbReference>
<dbReference type="Gene3D" id="1.20.1250.20">
    <property type="entry name" value="MFS general substrate transporter like domains"/>
    <property type="match status" value="1"/>
</dbReference>
<evidence type="ECO:0000313" key="5">
    <source>
        <dbReference type="Proteomes" id="UP000000390"/>
    </source>
</evidence>
<feature type="transmembrane region" description="Helical" evidence="1">
    <location>
        <begin position="200"/>
        <end position="220"/>
    </location>
</feature>
<feature type="transmembrane region" description="Helical" evidence="1">
    <location>
        <begin position="327"/>
        <end position="348"/>
    </location>
</feature>
<feature type="transmembrane region" description="Helical" evidence="1">
    <location>
        <begin position="93"/>
        <end position="116"/>
    </location>
</feature>
<evidence type="ECO:0000313" key="3">
    <source>
        <dbReference type="EMBL" id="ADJ13998.1"/>
    </source>
</evidence>
<dbReference type="AlphaFoldDB" id="D8J7A3"/>
<evidence type="ECO:0000313" key="4">
    <source>
        <dbReference type="EMBL" id="ELY33957.1"/>
    </source>
</evidence>
<dbReference type="OrthoDB" id="200640at2157"/>
<dbReference type="HOGENOM" id="CLU_057835_0_0_2"/>
<feature type="transmembrane region" description="Helical" evidence="1">
    <location>
        <begin position="419"/>
        <end position="438"/>
    </location>
</feature>
<keyword evidence="1" id="KW-0472">Membrane</keyword>
<dbReference type="InterPro" id="IPR020846">
    <property type="entry name" value="MFS_dom"/>
</dbReference>
<feature type="transmembrane region" description="Helical" evidence="1">
    <location>
        <begin position="301"/>
        <end position="320"/>
    </location>
</feature>
<proteinExistence type="predicted"/>
<protein>
    <submittedName>
        <fullName evidence="3">Major facilitator superfamily MFS_1</fullName>
    </submittedName>
    <submittedName>
        <fullName evidence="4">Major facilitator superfamily protein</fullName>
    </submittedName>
</protein>
<feature type="transmembrane region" description="Helical" evidence="1">
    <location>
        <begin position="174"/>
        <end position="194"/>
    </location>
</feature>
<gene>
    <name evidence="3" type="ordered locus">HacjB3_03025</name>
    <name evidence="4" type="ORF">C497_16287</name>
</gene>
<dbReference type="InterPro" id="IPR011701">
    <property type="entry name" value="MFS"/>
</dbReference>
<accession>D8J7A3</accession>
<sequence length="451" mass="47769">MNRNRATADGETAGPLGTFRRFFALERDVLVVSLAMFAFSLGFQMTSRFLPEYMVALGASGFVIGLFGTFGNVISAVYPYPGGAVSDRIGSRYALTVFGLISTVGFVVWLTAPTLGTVALAGVTIEPWVWIFVGLVLAQAWKSFGLGATFAVVKQATDPSRLAAGFASTETFRRTAFLVGPVLAALLIGLHPQFTLSFRYVLAVAVVFGIVGTVIQHLLYDASEDSIGGSFGGLERIRRDLAEMPAPLRPLLIGDTIVRFANGMVYVFFVLVVTQFLAVGLETTVSIGGIAYDVSLSPQAFFGYLLGVEMLVALVSMAPAAKLAECVGLKPIVAVGFAVYAVFPVVLINTPPNALALVVVFAFSGLRFAGLPSHKALIVGPAEQGAGGRVTGTYYLLRNTVVIPSAAIGGYLWDFVSPEVAFTVAALIGVAGTGYFLLFGREFEAYARDGR</sequence>
<keyword evidence="1" id="KW-1133">Transmembrane helix</keyword>
<feature type="transmembrane region" description="Helical" evidence="1">
    <location>
        <begin position="128"/>
        <end position="153"/>
    </location>
</feature>
<dbReference type="PANTHER" id="PTHR23518:SF2">
    <property type="entry name" value="MAJOR FACILITATOR SUPERFAMILY TRANSPORTER"/>
    <property type="match status" value="1"/>
</dbReference>
<reference evidence="3 5" key="1">
    <citation type="journal article" date="2010" name="J. Bacteriol.">
        <title>Complete genome sequence of Halalkalicoccus jeotgali B3(T), an extremely halophilic archaeon.</title>
        <authorList>
            <person name="Roh S.W."/>
            <person name="Nam Y.D."/>
            <person name="Nam S.H."/>
            <person name="Choi S.H."/>
            <person name="Park H.S."/>
            <person name="Bae J.W."/>
        </authorList>
    </citation>
    <scope>NUCLEOTIDE SEQUENCE [LARGE SCALE GENOMIC DNA]</scope>
    <source>
        <strain evidence="3">B3</strain>
        <strain evidence="5">DSM 18796 / CECT 7217 / JCM 14584 / KCTC 4019 / B3</strain>
    </source>
</reference>